<feature type="chain" id="PRO_5047082648" description="LTXXQ motif family protein" evidence="2">
    <location>
        <begin position="23"/>
        <end position="181"/>
    </location>
</feature>
<feature type="compositionally biased region" description="Basic and acidic residues" evidence="1">
    <location>
        <begin position="99"/>
        <end position="108"/>
    </location>
</feature>
<name>A0ABN8EKX5_9GAMM</name>
<evidence type="ECO:0008006" key="5">
    <source>
        <dbReference type="Google" id="ProtNLM"/>
    </source>
</evidence>
<dbReference type="RefSeq" id="WP_237445730.1">
    <property type="nucleotide sequence ID" value="NZ_CAKLPX010000004.1"/>
</dbReference>
<evidence type="ECO:0000313" key="4">
    <source>
        <dbReference type="Proteomes" id="UP000838100"/>
    </source>
</evidence>
<feature type="signal peptide" evidence="2">
    <location>
        <begin position="1"/>
        <end position="22"/>
    </location>
</feature>
<accession>A0ABN8EKX5</accession>
<keyword evidence="2" id="KW-0732">Signal</keyword>
<protein>
    <recommendedName>
        <fullName evidence="5">LTXXQ motif family protein</fullName>
    </recommendedName>
</protein>
<gene>
    <name evidence="3" type="ORF">SIN8267_03187</name>
</gene>
<proteinExistence type="predicted"/>
<dbReference type="Proteomes" id="UP000838100">
    <property type="component" value="Unassembled WGS sequence"/>
</dbReference>
<evidence type="ECO:0000313" key="3">
    <source>
        <dbReference type="EMBL" id="CAH0993048.1"/>
    </source>
</evidence>
<feature type="region of interest" description="Disordered" evidence="1">
    <location>
        <begin position="162"/>
        <end position="181"/>
    </location>
</feature>
<evidence type="ECO:0000256" key="1">
    <source>
        <dbReference type="SAM" id="MobiDB-lite"/>
    </source>
</evidence>
<dbReference type="Gene3D" id="1.20.120.1490">
    <property type="match status" value="1"/>
</dbReference>
<evidence type="ECO:0000256" key="2">
    <source>
        <dbReference type="SAM" id="SignalP"/>
    </source>
</evidence>
<sequence>MRNIILATVVSAVLIAPIAAMAGPDHHQIKSDFISSLNLTEQQQAQVKELQKEARQERKATMEQHRLQQRQELAKILNEDQLASWDKQMEKREKHHKGRDGDRQKRGDFFQSLNLTEQQQGELKTLMQNNKEQMKSFRQAKQGEKRAKMATILSADQMQQYDQFVADKKQRHSDKGHGERH</sequence>
<feature type="region of interest" description="Disordered" evidence="1">
    <location>
        <begin position="84"/>
        <end position="108"/>
    </location>
</feature>
<comment type="caution">
    <text evidence="3">The sequence shown here is derived from an EMBL/GenBank/DDBJ whole genome shotgun (WGS) entry which is preliminary data.</text>
</comment>
<keyword evidence="4" id="KW-1185">Reference proteome</keyword>
<feature type="compositionally biased region" description="Basic and acidic residues" evidence="1">
    <location>
        <begin position="165"/>
        <end position="181"/>
    </location>
</feature>
<organism evidence="3 4">
    <name type="scientific">Sinobacterium norvegicum</name>
    <dbReference type="NCBI Taxonomy" id="1641715"/>
    <lineage>
        <taxon>Bacteria</taxon>
        <taxon>Pseudomonadati</taxon>
        <taxon>Pseudomonadota</taxon>
        <taxon>Gammaproteobacteria</taxon>
        <taxon>Cellvibrionales</taxon>
        <taxon>Spongiibacteraceae</taxon>
        <taxon>Sinobacterium</taxon>
    </lineage>
</organism>
<dbReference type="EMBL" id="CAKLPX010000004">
    <property type="protein sequence ID" value="CAH0993048.1"/>
    <property type="molecule type" value="Genomic_DNA"/>
</dbReference>
<reference evidence="3" key="1">
    <citation type="submission" date="2021-12" db="EMBL/GenBank/DDBJ databases">
        <authorList>
            <person name="Rodrigo-Torres L."/>
            <person name="Arahal R. D."/>
            <person name="Lucena T."/>
        </authorList>
    </citation>
    <scope>NUCLEOTIDE SEQUENCE</scope>
    <source>
        <strain evidence="3">CECT 8267</strain>
    </source>
</reference>